<gene>
    <name evidence="1" type="ORF">IPOD504_LOCUS5506</name>
</gene>
<keyword evidence="2" id="KW-1185">Reference proteome</keyword>
<organism evidence="1 2">
    <name type="scientific">Iphiclides podalirius</name>
    <name type="common">scarce swallowtail</name>
    <dbReference type="NCBI Taxonomy" id="110791"/>
    <lineage>
        <taxon>Eukaryota</taxon>
        <taxon>Metazoa</taxon>
        <taxon>Ecdysozoa</taxon>
        <taxon>Arthropoda</taxon>
        <taxon>Hexapoda</taxon>
        <taxon>Insecta</taxon>
        <taxon>Pterygota</taxon>
        <taxon>Neoptera</taxon>
        <taxon>Endopterygota</taxon>
        <taxon>Lepidoptera</taxon>
        <taxon>Glossata</taxon>
        <taxon>Ditrysia</taxon>
        <taxon>Papilionoidea</taxon>
        <taxon>Papilionidae</taxon>
        <taxon>Papilioninae</taxon>
        <taxon>Iphiclides</taxon>
    </lineage>
</organism>
<reference evidence="1" key="1">
    <citation type="submission" date="2022-03" db="EMBL/GenBank/DDBJ databases">
        <authorList>
            <person name="Martin H S."/>
        </authorList>
    </citation>
    <scope>NUCLEOTIDE SEQUENCE</scope>
</reference>
<feature type="non-terminal residue" evidence="1">
    <location>
        <position position="75"/>
    </location>
</feature>
<sequence>MATRWRKSARNYLRGRIEISSQPARRGNGPANSGVRLLFMSSYAPPIASNYGRGAKTLIGPPSTDPAVGTRACAA</sequence>
<dbReference type="Proteomes" id="UP000837857">
    <property type="component" value="Chromosome 17"/>
</dbReference>
<protein>
    <submittedName>
        <fullName evidence="1">Uncharacterized protein</fullName>
    </submittedName>
</protein>
<proteinExistence type="predicted"/>
<evidence type="ECO:0000313" key="2">
    <source>
        <dbReference type="Proteomes" id="UP000837857"/>
    </source>
</evidence>
<accession>A0ABN8I5U3</accession>
<dbReference type="EMBL" id="OW152829">
    <property type="protein sequence ID" value="CAH2046836.1"/>
    <property type="molecule type" value="Genomic_DNA"/>
</dbReference>
<name>A0ABN8I5U3_9NEOP</name>
<evidence type="ECO:0000313" key="1">
    <source>
        <dbReference type="EMBL" id="CAH2046836.1"/>
    </source>
</evidence>